<name>A0A4Y2SA00_ARAVE</name>
<dbReference type="InterPro" id="IPR041577">
    <property type="entry name" value="RT_RNaseH_2"/>
</dbReference>
<dbReference type="EMBL" id="BGPR01020344">
    <property type="protein sequence ID" value="GBN84416.1"/>
    <property type="molecule type" value="Genomic_DNA"/>
</dbReference>
<dbReference type="Proteomes" id="UP000499080">
    <property type="component" value="Unassembled WGS sequence"/>
</dbReference>
<dbReference type="Pfam" id="PF17919">
    <property type="entry name" value="RT_RNaseH_2"/>
    <property type="match status" value="1"/>
</dbReference>
<feature type="domain" description="Reverse transcriptase/retrotransposon-derived protein RNase H-like" evidence="3">
    <location>
        <begin position="132"/>
        <end position="167"/>
    </location>
</feature>
<gene>
    <name evidence="4" type="primary">TY3B-I_414</name>
    <name evidence="4" type="ORF">AVEN_145250_1</name>
</gene>
<dbReference type="Pfam" id="PF00078">
    <property type="entry name" value="RVT_1"/>
    <property type="match status" value="1"/>
</dbReference>
<dbReference type="OrthoDB" id="8057740at2759"/>
<dbReference type="InterPro" id="IPR051320">
    <property type="entry name" value="Viral_Replic_Matur_Polypro"/>
</dbReference>
<dbReference type="SUPFAM" id="SSF56672">
    <property type="entry name" value="DNA/RNA polymerases"/>
    <property type="match status" value="1"/>
</dbReference>
<dbReference type="GO" id="GO:0003964">
    <property type="term" value="F:RNA-directed DNA polymerase activity"/>
    <property type="evidence" value="ECO:0007669"/>
    <property type="project" value="UniProtKB-EC"/>
</dbReference>
<proteinExistence type="predicted"/>
<dbReference type="FunFam" id="3.30.70.270:FF:000003">
    <property type="entry name" value="Transposon Ty3-G Gag-Pol polyprotein"/>
    <property type="match status" value="1"/>
</dbReference>
<dbReference type="InterPro" id="IPR043128">
    <property type="entry name" value="Rev_trsase/Diguanyl_cyclase"/>
</dbReference>
<dbReference type="EC" id="2.7.7.49" evidence="1"/>
<evidence type="ECO:0000259" key="2">
    <source>
        <dbReference type="Pfam" id="PF00078"/>
    </source>
</evidence>
<evidence type="ECO:0000313" key="5">
    <source>
        <dbReference type="Proteomes" id="UP000499080"/>
    </source>
</evidence>
<evidence type="ECO:0000256" key="1">
    <source>
        <dbReference type="ARBA" id="ARBA00012493"/>
    </source>
</evidence>
<dbReference type="PANTHER" id="PTHR33064:SF29">
    <property type="entry name" value="PEPTIDASE A2 DOMAIN-CONTAINING PROTEIN-RELATED"/>
    <property type="match status" value="1"/>
</dbReference>
<evidence type="ECO:0000313" key="4">
    <source>
        <dbReference type="EMBL" id="GBN84416.1"/>
    </source>
</evidence>
<reference evidence="4 5" key="1">
    <citation type="journal article" date="2019" name="Sci. Rep.">
        <title>Orb-weaving spider Araneus ventricosus genome elucidates the spidroin gene catalogue.</title>
        <authorList>
            <person name="Kono N."/>
            <person name="Nakamura H."/>
            <person name="Ohtoshi R."/>
            <person name="Moran D.A.P."/>
            <person name="Shinohara A."/>
            <person name="Yoshida Y."/>
            <person name="Fujiwara M."/>
            <person name="Mori M."/>
            <person name="Tomita M."/>
            <person name="Arakawa K."/>
        </authorList>
    </citation>
    <scope>NUCLEOTIDE SEQUENCE [LARGE SCALE GENOMIC DNA]</scope>
</reference>
<dbReference type="FunFam" id="3.30.70.270:FF:000020">
    <property type="entry name" value="Transposon Tf2-6 polyprotein-like Protein"/>
    <property type="match status" value="1"/>
</dbReference>
<organism evidence="4 5">
    <name type="scientific">Araneus ventricosus</name>
    <name type="common">Orbweaver spider</name>
    <name type="synonym">Epeira ventricosa</name>
    <dbReference type="NCBI Taxonomy" id="182803"/>
    <lineage>
        <taxon>Eukaryota</taxon>
        <taxon>Metazoa</taxon>
        <taxon>Ecdysozoa</taxon>
        <taxon>Arthropoda</taxon>
        <taxon>Chelicerata</taxon>
        <taxon>Arachnida</taxon>
        <taxon>Araneae</taxon>
        <taxon>Araneomorphae</taxon>
        <taxon>Entelegynae</taxon>
        <taxon>Araneoidea</taxon>
        <taxon>Araneidae</taxon>
        <taxon>Araneus</taxon>
    </lineage>
</organism>
<feature type="domain" description="Reverse transcriptase" evidence="2">
    <location>
        <begin position="4"/>
        <end position="65"/>
    </location>
</feature>
<comment type="caution">
    <text evidence="4">The sequence shown here is derived from an EMBL/GenBank/DDBJ whole genome shotgun (WGS) entry which is preliminary data.</text>
</comment>
<accession>A0A4Y2SA00</accession>
<dbReference type="InterPro" id="IPR000477">
    <property type="entry name" value="RT_dom"/>
</dbReference>
<dbReference type="AlphaFoldDB" id="A0A4Y2SA00"/>
<keyword evidence="5" id="KW-1185">Reference proteome</keyword>
<dbReference type="InterPro" id="IPR043502">
    <property type="entry name" value="DNA/RNA_pol_sf"/>
</dbReference>
<dbReference type="PANTHER" id="PTHR33064">
    <property type="entry name" value="POL PROTEIN"/>
    <property type="match status" value="1"/>
</dbReference>
<dbReference type="Gene3D" id="3.30.70.270">
    <property type="match status" value="2"/>
</dbReference>
<sequence length="179" mass="20393">MAQVLENCDTFTVPYLDDIAIFSDSWEDHLKHVDEVLKRIGNAQLIIKPSKCKFAQNHTKYFGHIVGGGVRSPAEAKIKAVMDFPTPATKTQIRAFLGLAGYYAHYVKNISLIAAPLTQSLKSKVKKERVNWTEECNQAFSELKTRLTEMSVLYAPDYNREFIAQTDGFRDRDRFVSTR</sequence>
<protein>
    <recommendedName>
        <fullName evidence="1">RNA-directed DNA polymerase</fullName>
        <ecNumber evidence="1">2.7.7.49</ecNumber>
    </recommendedName>
</protein>
<evidence type="ECO:0000259" key="3">
    <source>
        <dbReference type="Pfam" id="PF17919"/>
    </source>
</evidence>